<dbReference type="Gene3D" id="3.40.50.80">
    <property type="entry name" value="Nucleotide-binding domain of ferredoxin-NADP reductase (FNR) module"/>
    <property type="match status" value="1"/>
</dbReference>
<dbReference type="GO" id="GO:0071949">
    <property type="term" value="F:FAD binding"/>
    <property type="evidence" value="ECO:0007669"/>
    <property type="project" value="TreeGrafter"/>
</dbReference>
<dbReference type="SUPFAM" id="SSF63380">
    <property type="entry name" value="Riboflavin synthase domain-like"/>
    <property type="match status" value="1"/>
</dbReference>
<evidence type="ECO:0000313" key="7">
    <source>
        <dbReference type="EMBL" id="VDP94681.1"/>
    </source>
</evidence>
<dbReference type="OrthoDB" id="260519at2759"/>
<feature type="binding site" evidence="5">
    <location>
        <position position="141"/>
    </location>
    <ligand>
        <name>FAD</name>
        <dbReference type="ChEBI" id="CHEBI:57692"/>
    </ligand>
</feature>
<name>A0A183BDV5_9TREM</name>
<keyword evidence="3 5" id="KW-0274">FAD</keyword>
<dbReference type="WBParaSite" id="ECPE_0001743501-mRNA-1">
    <property type="protein sequence ID" value="ECPE_0001743501-mRNA-1"/>
    <property type="gene ID" value="ECPE_0001743501"/>
</dbReference>
<evidence type="ECO:0000256" key="3">
    <source>
        <dbReference type="ARBA" id="ARBA00022827"/>
    </source>
</evidence>
<evidence type="ECO:0000313" key="9">
    <source>
        <dbReference type="WBParaSite" id="ECPE_0001743501-mRNA-1"/>
    </source>
</evidence>
<evidence type="ECO:0000256" key="4">
    <source>
        <dbReference type="ARBA" id="ARBA00023002"/>
    </source>
</evidence>
<keyword evidence="4" id="KW-0560">Oxidoreductase</keyword>
<dbReference type="PANTHER" id="PTHR19370:SF185">
    <property type="entry name" value="NADH-CYTOCHROME B5 REDUCTASE"/>
    <property type="match status" value="1"/>
</dbReference>
<gene>
    <name evidence="7" type="ORF">ECPE_LOCUS17391</name>
</gene>
<dbReference type="PANTHER" id="PTHR19370">
    <property type="entry name" value="NADH-CYTOCHROME B5 REDUCTASE"/>
    <property type="match status" value="1"/>
</dbReference>
<evidence type="ECO:0000256" key="2">
    <source>
        <dbReference type="ARBA" id="ARBA00022630"/>
    </source>
</evidence>
<dbReference type="InterPro" id="IPR039261">
    <property type="entry name" value="FNR_nucleotide-bd"/>
</dbReference>
<evidence type="ECO:0000256" key="1">
    <source>
        <dbReference type="ARBA" id="ARBA00001974"/>
    </source>
</evidence>
<dbReference type="Pfam" id="PF00970">
    <property type="entry name" value="FAD_binding_6"/>
    <property type="match status" value="1"/>
</dbReference>
<feature type="binding site" evidence="5">
    <location>
        <position position="93"/>
    </location>
    <ligand>
        <name>FAD</name>
        <dbReference type="ChEBI" id="CHEBI:57692"/>
    </ligand>
</feature>
<feature type="binding site" evidence="5">
    <location>
        <position position="85"/>
    </location>
    <ligand>
        <name>FAD</name>
        <dbReference type="ChEBI" id="CHEBI:57692"/>
    </ligand>
</feature>
<organism evidence="9">
    <name type="scientific">Echinostoma caproni</name>
    <dbReference type="NCBI Taxonomy" id="27848"/>
    <lineage>
        <taxon>Eukaryota</taxon>
        <taxon>Metazoa</taxon>
        <taxon>Spiralia</taxon>
        <taxon>Lophotrochozoa</taxon>
        <taxon>Platyhelminthes</taxon>
        <taxon>Trematoda</taxon>
        <taxon>Digenea</taxon>
        <taxon>Plagiorchiida</taxon>
        <taxon>Echinostomata</taxon>
        <taxon>Echinostomatoidea</taxon>
        <taxon>Echinostomatidae</taxon>
        <taxon>Echinostoma</taxon>
    </lineage>
</organism>
<dbReference type="Proteomes" id="UP000272942">
    <property type="component" value="Unassembled WGS sequence"/>
</dbReference>
<dbReference type="InterPro" id="IPR017938">
    <property type="entry name" value="Riboflavin_synthase-like_b-brl"/>
</dbReference>
<feature type="binding site" evidence="5">
    <location>
        <position position="55"/>
    </location>
    <ligand>
        <name>FAD</name>
        <dbReference type="ChEBI" id="CHEBI:57692"/>
    </ligand>
</feature>
<dbReference type="GO" id="GO:0005739">
    <property type="term" value="C:mitochondrion"/>
    <property type="evidence" value="ECO:0007669"/>
    <property type="project" value="TreeGrafter"/>
</dbReference>
<dbReference type="GO" id="GO:0016491">
    <property type="term" value="F:oxidoreductase activity"/>
    <property type="evidence" value="ECO:0007669"/>
    <property type="project" value="UniProtKB-KW"/>
</dbReference>
<protein>
    <submittedName>
        <fullName evidence="9">FAD-binding FR-type domain-containing protein</fullName>
    </submittedName>
</protein>
<reference evidence="7 8" key="2">
    <citation type="submission" date="2018-11" db="EMBL/GenBank/DDBJ databases">
        <authorList>
            <consortium name="Pathogen Informatics"/>
        </authorList>
    </citation>
    <scope>NUCLEOTIDE SEQUENCE [LARGE SCALE GENOMIC DNA]</scope>
    <source>
        <strain evidence="7 8">Egypt</strain>
    </source>
</reference>
<keyword evidence="2 5" id="KW-0285">Flavoprotein</keyword>
<sequence length="208" mass="23631">MTFIPCRVLELKPIEGTPYRWLRLSWSNDNAWMPVPLGHHVMLRLLDSTGTPVCRPYTPVWPKLTPDSVDHADLVKYTELSLLIKVYPNGVMSGLIDQLQEGDQLEVSLPIGQFSHSFLHNILSSTKRPFVFMLSAGSGITPMLRLLLVFLHRHSSDPGDHNAVDVSSPIVRLVCFDRTEKDQVLVDELADLESKFRDRLVILLLFFI</sequence>
<evidence type="ECO:0000259" key="6">
    <source>
        <dbReference type="PROSITE" id="PS51384"/>
    </source>
</evidence>
<feature type="binding site" evidence="5">
    <location>
        <position position="92"/>
    </location>
    <ligand>
        <name>FAD</name>
        <dbReference type="ChEBI" id="CHEBI:57692"/>
    </ligand>
</feature>
<accession>A0A183BDV5</accession>
<dbReference type="Gene3D" id="2.40.30.10">
    <property type="entry name" value="Translation factors"/>
    <property type="match status" value="1"/>
</dbReference>
<dbReference type="CDD" id="cd06183">
    <property type="entry name" value="cyt_b5_reduct_like"/>
    <property type="match status" value="1"/>
</dbReference>
<evidence type="ECO:0000256" key="5">
    <source>
        <dbReference type="PIRSR" id="PIRSR601834-1"/>
    </source>
</evidence>
<proteinExistence type="predicted"/>
<feature type="binding site" evidence="5">
    <location>
        <position position="57"/>
    </location>
    <ligand>
        <name>FAD</name>
        <dbReference type="ChEBI" id="CHEBI:57692"/>
    </ligand>
</feature>
<keyword evidence="8" id="KW-1185">Reference proteome</keyword>
<dbReference type="EMBL" id="UZAN01069060">
    <property type="protein sequence ID" value="VDP94681.1"/>
    <property type="molecule type" value="Genomic_DNA"/>
</dbReference>
<feature type="domain" description="FAD-binding FR-type" evidence="6">
    <location>
        <begin position="1"/>
        <end position="117"/>
    </location>
</feature>
<dbReference type="PROSITE" id="PS51384">
    <property type="entry name" value="FAD_FR"/>
    <property type="match status" value="1"/>
</dbReference>
<evidence type="ECO:0000313" key="8">
    <source>
        <dbReference type="Proteomes" id="UP000272942"/>
    </source>
</evidence>
<dbReference type="PRINTS" id="PR00406">
    <property type="entry name" value="CYTB5RDTASE"/>
</dbReference>
<dbReference type="InterPro" id="IPR001834">
    <property type="entry name" value="CBR-like"/>
</dbReference>
<comment type="cofactor">
    <cofactor evidence="1 5">
        <name>FAD</name>
        <dbReference type="ChEBI" id="CHEBI:57692"/>
    </cofactor>
</comment>
<reference evidence="9" key="1">
    <citation type="submission" date="2016-06" db="UniProtKB">
        <authorList>
            <consortium name="WormBaseParasite"/>
        </authorList>
    </citation>
    <scope>IDENTIFICATION</scope>
</reference>
<feature type="binding site" evidence="5">
    <location>
        <position position="56"/>
    </location>
    <ligand>
        <name>FAD</name>
        <dbReference type="ChEBI" id="CHEBI:57692"/>
    </ligand>
</feature>
<dbReference type="SUPFAM" id="SSF52343">
    <property type="entry name" value="Ferredoxin reductase-like, C-terminal NADP-linked domain"/>
    <property type="match status" value="1"/>
</dbReference>
<dbReference type="InterPro" id="IPR008333">
    <property type="entry name" value="Cbr1-like_FAD-bd_dom"/>
</dbReference>
<dbReference type="InterPro" id="IPR017927">
    <property type="entry name" value="FAD-bd_FR_type"/>
</dbReference>
<feature type="binding site" evidence="5">
    <location>
        <position position="83"/>
    </location>
    <ligand>
        <name>FAD</name>
        <dbReference type="ChEBI" id="CHEBI:57692"/>
    </ligand>
</feature>
<dbReference type="AlphaFoldDB" id="A0A183BDV5"/>